<proteinExistence type="predicted"/>
<evidence type="ECO:0000256" key="1">
    <source>
        <dbReference type="SAM" id="MobiDB-lite"/>
    </source>
</evidence>
<evidence type="ECO:0000313" key="2">
    <source>
        <dbReference type="EMBL" id="KAG2373109.1"/>
    </source>
</evidence>
<name>A0AA88GEG1_NAELO</name>
<dbReference type="RefSeq" id="XP_044542283.1">
    <property type="nucleotide sequence ID" value="XM_044688652.1"/>
</dbReference>
<reference evidence="2 3" key="1">
    <citation type="journal article" date="2018" name="BMC Genomics">
        <title>The genome of Naegleria lovaniensis, the basis for a comparative approach to unravel pathogenicity factors of the human pathogenic amoeba N. fowleri.</title>
        <authorList>
            <person name="Liechti N."/>
            <person name="Schurch N."/>
            <person name="Bruggmann R."/>
            <person name="Wittwer M."/>
        </authorList>
    </citation>
    <scope>NUCLEOTIDE SEQUENCE [LARGE SCALE GENOMIC DNA]</scope>
    <source>
        <strain evidence="2 3">ATCC 30569</strain>
    </source>
</reference>
<feature type="region of interest" description="Disordered" evidence="1">
    <location>
        <begin position="627"/>
        <end position="662"/>
    </location>
</feature>
<sequence length="662" mass="75011">MMKGPTSSSSFLMSLNLRNFWGTTATNSLKFVSPTQQRAYRIWMNNSMKNKSSNFLMSIMMIHPEQKNSLFALSNINESSLSYHTFHGNMNSVENNDASASQGIQQQQQHSIKTISEHMKQVLQSSQSKSESVWPNYAKEINSIFSHFEKFELSEALQQLTNLNEALFRQDSNLFSEEMQAVRMVYLYISFLDQIYSKKDGEHDLPLFNEFLDPRCFEFDYFKHEVAVDILQKYITEHVEKINEGKTPEFVTLKRKLAWVKFYQNHLLSAINDVKEALAVARVVFGKTSVEACYCYSDLASLYVAADNLSASEKCAKIVISLLPQKPNKTPYLEEKIAMAMVALSESVRESNAEECVKLNTSAIKIIENVYGRRNKKWIDCVYSLISNYDGIAANKKEQDEALGEEYTRKADTLYNLVGEMLTKNAFSNILLLPLRQSTTDEETYDEDLLLRLYMRRKYPLPLAIHALFGAARIVLNGEAPVKSIELYEKALTYFSKEYTEDEFLIEREFASSQLACIYALTGQADKGQILLKECMKRIASSIGTDNKFYSDIASYEGLVSTDSPNLAAAGLNMAGLTDADPSGKTPEQMKEELERLGFDVDSFTNMMENAMKSGGRNMDEKELFKMMAGAMSKSHSDKKSKADTESPQSSPSKSKHSSKKK</sequence>
<dbReference type="InterPro" id="IPR011990">
    <property type="entry name" value="TPR-like_helical_dom_sf"/>
</dbReference>
<gene>
    <name evidence="2" type="ORF">C9374_012841</name>
</gene>
<dbReference type="Proteomes" id="UP000816034">
    <property type="component" value="Unassembled WGS sequence"/>
</dbReference>
<accession>A0AA88GEG1</accession>
<protein>
    <submittedName>
        <fullName evidence="2">Uncharacterized protein</fullName>
    </submittedName>
</protein>
<dbReference type="Gene3D" id="1.25.40.10">
    <property type="entry name" value="Tetratricopeptide repeat domain"/>
    <property type="match status" value="1"/>
</dbReference>
<dbReference type="GeneID" id="68105295"/>
<organism evidence="2 3">
    <name type="scientific">Naegleria lovaniensis</name>
    <name type="common">Amoeba</name>
    <dbReference type="NCBI Taxonomy" id="51637"/>
    <lineage>
        <taxon>Eukaryota</taxon>
        <taxon>Discoba</taxon>
        <taxon>Heterolobosea</taxon>
        <taxon>Tetramitia</taxon>
        <taxon>Eutetramitia</taxon>
        <taxon>Vahlkampfiidae</taxon>
        <taxon>Naegleria</taxon>
    </lineage>
</organism>
<comment type="caution">
    <text evidence="2">The sequence shown here is derived from an EMBL/GenBank/DDBJ whole genome shotgun (WGS) entry which is preliminary data.</text>
</comment>
<dbReference type="EMBL" id="PYSW02000060">
    <property type="protein sequence ID" value="KAG2373109.1"/>
    <property type="molecule type" value="Genomic_DNA"/>
</dbReference>
<feature type="compositionally biased region" description="Basic and acidic residues" evidence="1">
    <location>
        <begin position="635"/>
        <end position="645"/>
    </location>
</feature>
<keyword evidence="3" id="KW-1185">Reference proteome</keyword>
<dbReference type="AlphaFoldDB" id="A0AA88GEG1"/>
<evidence type="ECO:0000313" key="3">
    <source>
        <dbReference type="Proteomes" id="UP000816034"/>
    </source>
</evidence>